<organism evidence="1 2">
    <name type="scientific">Besnoitia besnoiti</name>
    <name type="common">Apicomplexan protozoan</name>
    <dbReference type="NCBI Taxonomy" id="94643"/>
    <lineage>
        <taxon>Eukaryota</taxon>
        <taxon>Sar</taxon>
        <taxon>Alveolata</taxon>
        <taxon>Apicomplexa</taxon>
        <taxon>Conoidasida</taxon>
        <taxon>Coccidia</taxon>
        <taxon>Eucoccidiorida</taxon>
        <taxon>Eimeriorina</taxon>
        <taxon>Sarcocystidae</taxon>
        <taxon>Besnoitia</taxon>
    </lineage>
</organism>
<dbReference type="OrthoDB" id="415460at2759"/>
<dbReference type="VEuPathDB" id="ToxoDB:BESB_065770"/>
<dbReference type="EMBL" id="NWUJ01000006">
    <property type="protein sequence ID" value="PFH34544.1"/>
    <property type="molecule type" value="Genomic_DNA"/>
</dbReference>
<dbReference type="RefSeq" id="XP_029218553.1">
    <property type="nucleotide sequence ID" value="XM_029364970.1"/>
</dbReference>
<proteinExistence type="predicted"/>
<keyword evidence="2" id="KW-1185">Reference proteome</keyword>
<comment type="caution">
    <text evidence="1">The sequence shown here is derived from an EMBL/GenBank/DDBJ whole genome shotgun (WGS) entry which is preliminary data.</text>
</comment>
<dbReference type="Gene3D" id="3.30.2310.50">
    <property type="entry name" value="Protein of unknown function (DUF3228), domain 1"/>
    <property type="match status" value="2"/>
</dbReference>
<gene>
    <name evidence="1" type="ORF">BESB_065770</name>
</gene>
<dbReference type="InterPro" id="IPR021610">
    <property type="entry name" value="DUF3228"/>
</dbReference>
<dbReference type="PANTHER" id="PTHR38666">
    <property type="match status" value="1"/>
</dbReference>
<dbReference type="KEGG" id="bbes:BESB_065770"/>
<dbReference type="Proteomes" id="UP000224006">
    <property type="component" value="Chromosome VI"/>
</dbReference>
<reference evidence="1 2" key="1">
    <citation type="submission" date="2017-09" db="EMBL/GenBank/DDBJ databases">
        <title>Genome sequencing of Besnoitia besnoiti strain Bb-Ger1.</title>
        <authorList>
            <person name="Schares G."/>
            <person name="Venepally P."/>
            <person name="Lorenzi H.A."/>
        </authorList>
    </citation>
    <scope>NUCLEOTIDE SEQUENCE [LARGE SCALE GENOMIC DNA]</scope>
    <source>
        <strain evidence="1 2">Bb-Ger1</strain>
    </source>
</reference>
<dbReference type="STRING" id="94643.A0A2A9MBE9"/>
<evidence type="ECO:0000313" key="1">
    <source>
        <dbReference type="EMBL" id="PFH34544.1"/>
    </source>
</evidence>
<dbReference type="PANTHER" id="PTHR38666:SF2">
    <property type="entry name" value="FLAGELLAR ASSOCIATED PROTEIN"/>
    <property type="match status" value="1"/>
</dbReference>
<dbReference type="GeneID" id="40311503"/>
<evidence type="ECO:0000313" key="2">
    <source>
        <dbReference type="Proteomes" id="UP000224006"/>
    </source>
</evidence>
<dbReference type="Pfam" id="PF11539">
    <property type="entry name" value="DUF3228"/>
    <property type="match status" value="1"/>
</dbReference>
<protein>
    <submittedName>
        <fullName evidence="1">DUF3228 domain-containing protein</fullName>
    </submittedName>
</protein>
<dbReference type="AlphaFoldDB" id="A0A2A9MBE9"/>
<accession>A0A2A9MBE9</accession>
<name>A0A2A9MBE9_BESBE</name>
<sequence length="226" mass="25208">MTSPATIRGSRSPVPKAALPLGLDAFCFRQFDAPTYAGTRVTGISKEDFLKKVNEMAASEEGLEFVEGYAPFCRHIFVPNFVGALPDALPITRENEHLLRSGYVARRATELPVLTRWFPLRHVESLLKPANFLDLILYSREQLAKEEAAEKGTEPVIDPEAPAWSIISVKAQDEPHELPMAPITMLRNTLIEEGGSGVRLDREAYRASVAYWEQHAIIMDRDSSLS</sequence>